<keyword evidence="2" id="KW-0561">Oxygen transport</keyword>
<evidence type="ECO:0000313" key="6">
    <source>
        <dbReference type="EMBL" id="BCS98355.1"/>
    </source>
</evidence>
<name>A0ABM7PM72_9BACT</name>
<evidence type="ECO:0000256" key="4">
    <source>
        <dbReference type="ARBA" id="ARBA00023004"/>
    </source>
</evidence>
<dbReference type="Gene3D" id="1.20.120.50">
    <property type="entry name" value="Hemerythrin-like"/>
    <property type="match status" value="1"/>
</dbReference>
<dbReference type="PROSITE" id="PS00550">
    <property type="entry name" value="HEMERYTHRINS"/>
    <property type="match status" value="1"/>
</dbReference>
<dbReference type="InterPro" id="IPR035938">
    <property type="entry name" value="Hemerythrin-like_sf"/>
</dbReference>
<keyword evidence="4" id="KW-0408">Iron</keyword>
<gene>
    <name evidence="6" type="ORF">DSLASN_39870</name>
</gene>
<keyword evidence="2" id="KW-0813">Transport</keyword>
<dbReference type="InterPro" id="IPR016131">
    <property type="entry name" value="Haemerythrin_Fe_BS"/>
</dbReference>
<dbReference type="EMBL" id="AP024488">
    <property type="protein sequence ID" value="BCS98355.1"/>
    <property type="molecule type" value="Genomic_DNA"/>
</dbReference>
<keyword evidence="7" id="KW-1185">Reference proteome</keyword>
<evidence type="ECO:0000256" key="2">
    <source>
        <dbReference type="ARBA" id="ARBA00022621"/>
    </source>
</evidence>
<protein>
    <submittedName>
        <fullName evidence="6">Hemerythrin</fullName>
    </submittedName>
</protein>
<accession>A0ABM7PM72</accession>
<dbReference type="CDD" id="cd12107">
    <property type="entry name" value="Hemerythrin"/>
    <property type="match status" value="1"/>
</dbReference>
<dbReference type="InterPro" id="IPR012827">
    <property type="entry name" value="Hemerythrin_metal-bd"/>
</dbReference>
<evidence type="ECO:0000256" key="1">
    <source>
        <dbReference type="ARBA" id="ARBA00010587"/>
    </source>
</evidence>
<dbReference type="InterPro" id="IPR050669">
    <property type="entry name" value="Hemerythrin"/>
</dbReference>
<dbReference type="PANTHER" id="PTHR37164">
    <property type="entry name" value="BACTERIOHEMERYTHRIN"/>
    <property type="match status" value="1"/>
</dbReference>
<dbReference type="Pfam" id="PF01814">
    <property type="entry name" value="Hemerythrin"/>
    <property type="match status" value="1"/>
</dbReference>
<dbReference type="Proteomes" id="UP001320148">
    <property type="component" value="Chromosome"/>
</dbReference>
<evidence type="ECO:0000256" key="3">
    <source>
        <dbReference type="ARBA" id="ARBA00022723"/>
    </source>
</evidence>
<dbReference type="NCBIfam" id="NF002007">
    <property type="entry name" value="PRK00808.1"/>
    <property type="match status" value="1"/>
</dbReference>
<proteinExistence type="inferred from homology"/>
<dbReference type="InterPro" id="IPR012312">
    <property type="entry name" value="Hemerythrin-like"/>
</dbReference>
<organism evidence="6 7">
    <name type="scientific">Desulfoluna limicola</name>
    <dbReference type="NCBI Taxonomy" id="2810562"/>
    <lineage>
        <taxon>Bacteria</taxon>
        <taxon>Pseudomonadati</taxon>
        <taxon>Thermodesulfobacteriota</taxon>
        <taxon>Desulfobacteria</taxon>
        <taxon>Desulfobacterales</taxon>
        <taxon>Desulfolunaceae</taxon>
        <taxon>Desulfoluna</taxon>
    </lineage>
</organism>
<dbReference type="PANTHER" id="PTHR37164:SF1">
    <property type="entry name" value="BACTERIOHEMERYTHRIN"/>
    <property type="match status" value="1"/>
</dbReference>
<evidence type="ECO:0000313" key="7">
    <source>
        <dbReference type="Proteomes" id="UP001320148"/>
    </source>
</evidence>
<dbReference type="NCBIfam" id="TIGR02481">
    <property type="entry name" value="hemeryth_dom"/>
    <property type="match status" value="1"/>
</dbReference>
<sequence>MKMALMTWDDSFSVGVKRIDDQHKKLVGMINDLNEAMRQGKGKDVIGKIITGLVDYTATHFSLEENLFTQVGYADAPAHKKTHEAFVAKVTKFKGDFESGRIAMSVEVMNFLSDWLKTHIKGTDKQYSALFIEKGIK</sequence>
<feature type="domain" description="Hemerythrin-like" evidence="5">
    <location>
        <begin position="15"/>
        <end position="127"/>
    </location>
</feature>
<reference evidence="6 7" key="1">
    <citation type="submission" date="2021-02" db="EMBL/GenBank/DDBJ databases">
        <title>Complete genome of Desulfoluna sp. strain ASN36.</title>
        <authorList>
            <person name="Takahashi A."/>
            <person name="Kojima H."/>
            <person name="Fukui M."/>
        </authorList>
    </citation>
    <scope>NUCLEOTIDE SEQUENCE [LARGE SCALE GENOMIC DNA]</scope>
    <source>
        <strain evidence="6 7">ASN36</strain>
    </source>
</reference>
<comment type="similarity">
    <text evidence="1">Belongs to the hemerythrin family.</text>
</comment>
<keyword evidence="3" id="KW-0479">Metal-binding</keyword>
<evidence type="ECO:0000259" key="5">
    <source>
        <dbReference type="Pfam" id="PF01814"/>
    </source>
</evidence>
<dbReference type="NCBIfam" id="NF033749">
    <property type="entry name" value="bact_hemeryth"/>
    <property type="match status" value="1"/>
</dbReference>
<dbReference type="SUPFAM" id="SSF47188">
    <property type="entry name" value="Hemerythrin-like"/>
    <property type="match status" value="1"/>
</dbReference>